<evidence type="ECO:0000313" key="1">
    <source>
        <dbReference type="EMBL" id="OFE44452.1"/>
    </source>
</evidence>
<protein>
    <submittedName>
        <fullName evidence="1">Uncharacterized protein</fullName>
    </submittedName>
</protein>
<dbReference type="STRING" id="202956.BJN41_07945"/>
<name>A0A1E8E4A3_9GAMM</name>
<dbReference type="AlphaFoldDB" id="A0A1E8E4A3"/>
<sequence length="78" mass="9283">MAVAEAYLATQNCYFNYEFDELNLGDFPEELFISLRGMMYLHEIQYPNITYYIYFSDILTGAELEKMQTDFAMYCPEE</sequence>
<evidence type="ECO:0000313" key="2">
    <source>
        <dbReference type="Proteomes" id="UP000186931"/>
    </source>
</evidence>
<gene>
    <name evidence="1" type="ORF">BJN41_07945</name>
</gene>
<dbReference type="RefSeq" id="WP_019837659.1">
    <property type="nucleotide sequence ID" value="NZ_CP183897.1"/>
</dbReference>
<organism evidence="1 2">
    <name type="scientific">Acinetobacter towneri</name>
    <dbReference type="NCBI Taxonomy" id="202956"/>
    <lineage>
        <taxon>Bacteria</taxon>
        <taxon>Pseudomonadati</taxon>
        <taxon>Pseudomonadota</taxon>
        <taxon>Gammaproteobacteria</taxon>
        <taxon>Moraxellales</taxon>
        <taxon>Moraxellaceae</taxon>
        <taxon>Acinetobacter</taxon>
    </lineage>
</organism>
<dbReference type="EMBL" id="MKQS01000003">
    <property type="protein sequence ID" value="OFE44452.1"/>
    <property type="molecule type" value="Genomic_DNA"/>
</dbReference>
<comment type="caution">
    <text evidence="1">The sequence shown here is derived from an EMBL/GenBank/DDBJ whole genome shotgun (WGS) entry which is preliminary data.</text>
</comment>
<accession>A0A1E8E4A3</accession>
<dbReference type="Proteomes" id="UP000186931">
    <property type="component" value="Unassembled WGS sequence"/>
</dbReference>
<proteinExistence type="predicted"/>
<reference evidence="1 2" key="1">
    <citation type="submission" date="2016-10" db="EMBL/GenBank/DDBJ databases">
        <title>Genome of airborne Acinetobacter sp. 5-2Ac02 in the hospital environment: Species near to Acinetobacter towneri.</title>
        <authorList>
            <person name="Barbosa B."/>
            <person name="Fernandez-Garcia L."/>
            <person name="Gato E."/>
            <person name="Leao R."/>
            <person name="Albano R."/>
            <person name="Fernandez B."/>
            <person name="Fernandez-Cuenca F."/>
            <person name="Marques E."/>
            <person name="Tomas M."/>
        </authorList>
    </citation>
    <scope>NUCLEOTIDE SEQUENCE [LARGE SCALE GENOMIC DNA]</scope>
    <source>
        <strain evidence="1 2">5-2Ac02</strain>
    </source>
</reference>